<proteinExistence type="predicted"/>
<dbReference type="EMBL" id="JABANM010029290">
    <property type="protein sequence ID" value="KAF4708250.1"/>
    <property type="molecule type" value="Genomic_DNA"/>
</dbReference>
<evidence type="ECO:0000313" key="1">
    <source>
        <dbReference type="EMBL" id="KAF4708250.1"/>
    </source>
</evidence>
<organism evidence="1 2">
    <name type="scientific">Perkinsus olseni</name>
    <name type="common">Perkinsus atlanticus</name>
    <dbReference type="NCBI Taxonomy" id="32597"/>
    <lineage>
        <taxon>Eukaryota</taxon>
        <taxon>Sar</taxon>
        <taxon>Alveolata</taxon>
        <taxon>Perkinsozoa</taxon>
        <taxon>Perkinsea</taxon>
        <taxon>Perkinsida</taxon>
        <taxon>Perkinsidae</taxon>
        <taxon>Perkinsus</taxon>
    </lineage>
</organism>
<gene>
    <name evidence="1" type="ORF">FOZ62_021866</name>
</gene>
<dbReference type="Proteomes" id="UP000574390">
    <property type="component" value="Unassembled WGS sequence"/>
</dbReference>
<evidence type="ECO:0000313" key="2">
    <source>
        <dbReference type="Proteomes" id="UP000574390"/>
    </source>
</evidence>
<dbReference type="AlphaFoldDB" id="A0A7J6QL56"/>
<comment type="caution">
    <text evidence="1">The sequence shown here is derived from an EMBL/GenBank/DDBJ whole genome shotgun (WGS) entry which is preliminary data.</text>
</comment>
<protein>
    <submittedName>
        <fullName evidence="1">Uncharacterized protein</fullName>
    </submittedName>
</protein>
<feature type="non-terminal residue" evidence="1">
    <location>
        <position position="185"/>
    </location>
</feature>
<sequence length="185" mass="20213">FGSSRGRARIQQQEDAAAVENEEWLRKVEAYQPRAHKGKGGIGTTLDGAAAAAVIGSMLSQHPAKSSGSQSHFVHGQTIDAEDSEPVVSNLVKIPEKVSQVVTRRLEEIKAATKIVDIKISSTPQAGQRSVMLKGTRNRIQTVKDIFMEFRASAADRRGIGLTMRLPYCPFGCRPCEWQTLLPVD</sequence>
<name>A0A7J6QL56_PEROL</name>
<reference evidence="1 2" key="1">
    <citation type="submission" date="2020-04" db="EMBL/GenBank/DDBJ databases">
        <title>Perkinsus olseni comparative genomics.</title>
        <authorList>
            <person name="Bogema D.R."/>
        </authorList>
    </citation>
    <scope>NUCLEOTIDE SEQUENCE [LARGE SCALE GENOMIC DNA]</scope>
    <source>
        <strain evidence="1">ATCC PRA-205</strain>
    </source>
</reference>
<accession>A0A7J6QL56</accession>